<organism evidence="1 2">
    <name type="scientific">Dallia pectoralis</name>
    <name type="common">Alaska blackfish</name>
    <dbReference type="NCBI Taxonomy" id="75939"/>
    <lineage>
        <taxon>Eukaryota</taxon>
        <taxon>Metazoa</taxon>
        <taxon>Chordata</taxon>
        <taxon>Craniata</taxon>
        <taxon>Vertebrata</taxon>
        <taxon>Euteleostomi</taxon>
        <taxon>Actinopterygii</taxon>
        <taxon>Neopterygii</taxon>
        <taxon>Teleostei</taxon>
        <taxon>Protacanthopterygii</taxon>
        <taxon>Esociformes</taxon>
        <taxon>Umbridae</taxon>
        <taxon>Dallia</taxon>
    </lineage>
</organism>
<gene>
    <name evidence="1" type="ORF">DPEC_G00231290</name>
</gene>
<keyword evidence="2" id="KW-1185">Reference proteome</keyword>
<sequence>MALRLPSVLTLSLSGVLAFLGLWWYTSRKKGLTDEDDGQDKMASDQEQQLSSTNGDALVVLGRNICSTGTDDDQHVDQRRLLVERELIDNRGYSEATAAGLGVVPLCAPQPGVRALTECLSGAMDTVTGSTGSSAERYPKTSPKSQGQGRPAKNIALNRDHQPLCAELATSVCVRGHGRSGVSDGMSQALESAPNRASTGESTGQVREDPEGEVDRDKMFMHFEELRPQMDLAEDLLSKEDLPVLSLVVEPVYGSSGQSDTDLTFPSHISISQVTCSREPVDDQRSLQKTDQLEECELSQGDALEIKQLASGLITDVVTAAVNQVLQEKALLDCIVTSVHSRGLWSDTFCVDDSVTKSQMTHLLSRDQCTTTGGGNVTSSPVVLEDVKRDYIETAETQQIELPDEGSGSGPYAESSSGEDLSPAVSPQSPGGPAECLGSSSVAFTHDHRTEEGASSGSGVNSRDTTHSFCDDSDSASPISQLLNTDQPNEKYDHNVCSSQIWEIEVPKHLVGRLIGKQGRYVSQLKEMSGAKVFITTLPYTQDVQICHIEGSEEQVACALELIRKKFKDLDVTNCYVQPALASLPSPPVTSWLMLPHRLTVEVTVVLVASGNYVFLQQHTHPTFHALYSLDQQMTLCYSHPGCPALPPPVEVGVICAAQMPEGAWWRAQVISYHGDSREVELRYVDYGGYERVNVDALRQIRSDFVSLPFQGSEVILENIAPLPGEEEFSAGAKCALEEMTHGLSVLAQVTNCHHSGIPLVQIWRREGQQLVSVNRALVDNGLCSWVDG</sequence>
<name>A0ACC2FWU4_DALPE</name>
<reference evidence="1" key="1">
    <citation type="submission" date="2021-05" db="EMBL/GenBank/DDBJ databases">
        <authorList>
            <person name="Pan Q."/>
            <person name="Jouanno E."/>
            <person name="Zahm M."/>
            <person name="Klopp C."/>
            <person name="Cabau C."/>
            <person name="Louis A."/>
            <person name="Berthelot C."/>
            <person name="Parey E."/>
            <person name="Roest Crollius H."/>
            <person name="Montfort J."/>
            <person name="Robinson-Rechavi M."/>
            <person name="Bouchez O."/>
            <person name="Lampietro C."/>
            <person name="Lopez Roques C."/>
            <person name="Donnadieu C."/>
            <person name="Postlethwait J."/>
            <person name="Bobe J."/>
            <person name="Dillon D."/>
            <person name="Chandos A."/>
            <person name="von Hippel F."/>
            <person name="Guiguen Y."/>
        </authorList>
    </citation>
    <scope>NUCLEOTIDE SEQUENCE</scope>
    <source>
        <strain evidence="1">YG-Jan2019</strain>
    </source>
</reference>
<proteinExistence type="predicted"/>
<dbReference type="EMBL" id="CM055747">
    <property type="protein sequence ID" value="KAJ7995879.1"/>
    <property type="molecule type" value="Genomic_DNA"/>
</dbReference>
<protein>
    <submittedName>
        <fullName evidence="1">Uncharacterized protein</fullName>
    </submittedName>
</protein>
<evidence type="ECO:0000313" key="2">
    <source>
        <dbReference type="Proteomes" id="UP001157502"/>
    </source>
</evidence>
<accession>A0ACC2FWU4</accession>
<evidence type="ECO:0000313" key="1">
    <source>
        <dbReference type="EMBL" id="KAJ7995879.1"/>
    </source>
</evidence>
<comment type="caution">
    <text evidence="1">The sequence shown here is derived from an EMBL/GenBank/DDBJ whole genome shotgun (WGS) entry which is preliminary data.</text>
</comment>
<dbReference type="Proteomes" id="UP001157502">
    <property type="component" value="Chromosome 20"/>
</dbReference>